<dbReference type="AlphaFoldDB" id="A0ABD6DR18"/>
<dbReference type="EMBL" id="JBHUDP010000001">
    <property type="protein sequence ID" value="MFD1684458.1"/>
    <property type="molecule type" value="Genomic_DNA"/>
</dbReference>
<evidence type="ECO:0000313" key="3">
    <source>
        <dbReference type="Proteomes" id="UP001597092"/>
    </source>
</evidence>
<gene>
    <name evidence="2" type="ORF">ACFSAS_02415</name>
</gene>
<proteinExistence type="predicted"/>
<dbReference type="RefSeq" id="WP_256308053.1">
    <property type="nucleotide sequence ID" value="NZ_JANHAW010000002.1"/>
</dbReference>
<name>A0ABD6DR18_9EURY</name>
<feature type="region of interest" description="Disordered" evidence="1">
    <location>
        <begin position="55"/>
        <end position="78"/>
    </location>
</feature>
<evidence type="ECO:0008006" key="4">
    <source>
        <dbReference type="Google" id="ProtNLM"/>
    </source>
</evidence>
<protein>
    <recommendedName>
        <fullName evidence="4">Small CPxCG-related zinc finger protein</fullName>
    </recommendedName>
</protein>
<sequence>MDGTAAIDRLLALAGLGPQERTKATERRRPYVCLGCESTYDVQYHVCPNCGGFSVESRGSTGPHGDRRPTVSDGSAAE</sequence>
<comment type="caution">
    <text evidence="2">The sequence shown here is derived from an EMBL/GenBank/DDBJ whole genome shotgun (WGS) entry which is preliminary data.</text>
</comment>
<accession>A0ABD6DR18</accession>
<keyword evidence="3" id="KW-1185">Reference proteome</keyword>
<dbReference type="Proteomes" id="UP001597092">
    <property type="component" value="Unassembled WGS sequence"/>
</dbReference>
<organism evidence="2 3">
    <name type="scientific">Halobellus litoreus</name>
    <dbReference type="NCBI Taxonomy" id="755310"/>
    <lineage>
        <taxon>Archaea</taxon>
        <taxon>Methanobacteriati</taxon>
        <taxon>Methanobacteriota</taxon>
        <taxon>Stenosarchaea group</taxon>
        <taxon>Halobacteria</taxon>
        <taxon>Halobacteriales</taxon>
        <taxon>Haloferacaceae</taxon>
        <taxon>Halobellus</taxon>
    </lineage>
</organism>
<evidence type="ECO:0000256" key="1">
    <source>
        <dbReference type="SAM" id="MobiDB-lite"/>
    </source>
</evidence>
<reference evidence="2 3" key="1">
    <citation type="journal article" date="2019" name="Int. J. Syst. Evol. Microbiol.">
        <title>The Global Catalogue of Microorganisms (GCM) 10K type strain sequencing project: providing services to taxonomists for standard genome sequencing and annotation.</title>
        <authorList>
            <consortium name="The Broad Institute Genomics Platform"/>
            <consortium name="The Broad Institute Genome Sequencing Center for Infectious Disease"/>
            <person name="Wu L."/>
            <person name="Ma J."/>
        </authorList>
    </citation>
    <scope>NUCLEOTIDE SEQUENCE [LARGE SCALE GENOMIC DNA]</scope>
    <source>
        <strain evidence="2 3">CGMCC 1.10387</strain>
    </source>
</reference>
<evidence type="ECO:0000313" key="2">
    <source>
        <dbReference type="EMBL" id="MFD1684458.1"/>
    </source>
</evidence>